<dbReference type="SUPFAM" id="SSF46689">
    <property type="entry name" value="Homeodomain-like"/>
    <property type="match status" value="1"/>
</dbReference>
<evidence type="ECO:0000256" key="4">
    <source>
        <dbReference type="SAM" id="MobiDB-lite"/>
    </source>
</evidence>
<dbReference type="InterPro" id="IPR018062">
    <property type="entry name" value="HTH_AraC-typ_CS"/>
</dbReference>
<dbReference type="PROSITE" id="PS01124">
    <property type="entry name" value="HTH_ARAC_FAMILY_2"/>
    <property type="match status" value="1"/>
</dbReference>
<evidence type="ECO:0000256" key="2">
    <source>
        <dbReference type="ARBA" id="ARBA00023125"/>
    </source>
</evidence>
<dbReference type="RefSeq" id="WP_209263063.1">
    <property type="nucleotide sequence ID" value="NZ_JAFFZN010000001.1"/>
</dbReference>
<protein>
    <submittedName>
        <fullName evidence="6">AraC family transcriptional regulator</fullName>
    </submittedName>
</protein>
<dbReference type="PROSITE" id="PS00041">
    <property type="entry name" value="HTH_ARAC_FAMILY_1"/>
    <property type="match status" value="1"/>
</dbReference>
<dbReference type="PANTHER" id="PTHR46796">
    <property type="entry name" value="HTH-TYPE TRANSCRIPTIONAL ACTIVATOR RHAS-RELATED"/>
    <property type="match status" value="1"/>
</dbReference>
<evidence type="ECO:0000313" key="7">
    <source>
        <dbReference type="Proteomes" id="UP001518976"/>
    </source>
</evidence>
<evidence type="ECO:0000256" key="3">
    <source>
        <dbReference type="ARBA" id="ARBA00023163"/>
    </source>
</evidence>
<dbReference type="InterPro" id="IPR009057">
    <property type="entry name" value="Homeodomain-like_sf"/>
</dbReference>
<name>A0ABS3WMD6_9ACTN</name>
<keyword evidence="3" id="KW-0804">Transcription</keyword>
<gene>
    <name evidence="6" type="ORF">JW592_02065</name>
</gene>
<dbReference type="Pfam" id="PF12833">
    <property type="entry name" value="HTH_18"/>
    <property type="match status" value="1"/>
</dbReference>
<reference evidence="6 7" key="1">
    <citation type="submission" date="2021-02" db="EMBL/GenBank/DDBJ databases">
        <title>Streptomyces spirodelae sp. nov., isolated from duckweed.</title>
        <authorList>
            <person name="Saimee Y."/>
            <person name="Duangmal K."/>
        </authorList>
    </citation>
    <scope>NUCLEOTIDE SEQUENCE [LARGE SCALE GENOMIC DNA]</scope>
    <source>
        <strain evidence="6 7">DW4-2</strain>
    </source>
</reference>
<dbReference type="Proteomes" id="UP001518976">
    <property type="component" value="Unassembled WGS sequence"/>
</dbReference>
<feature type="region of interest" description="Disordered" evidence="4">
    <location>
        <begin position="317"/>
        <end position="340"/>
    </location>
</feature>
<dbReference type="SMART" id="SM00342">
    <property type="entry name" value="HTH_ARAC"/>
    <property type="match status" value="1"/>
</dbReference>
<keyword evidence="7" id="KW-1185">Reference proteome</keyword>
<proteinExistence type="predicted"/>
<keyword evidence="1" id="KW-0805">Transcription regulation</keyword>
<accession>A0ABS3WMD6</accession>
<dbReference type="Gene3D" id="1.10.10.60">
    <property type="entry name" value="Homeodomain-like"/>
    <property type="match status" value="1"/>
</dbReference>
<dbReference type="Pfam" id="PF20240">
    <property type="entry name" value="DUF6597"/>
    <property type="match status" value="1"/>
</dbReference>
<evidence type="ECO:0000313" key="6">
    <source>
        <dbReference type="EMBL" id="MBO8184270.1"/>
    </source>
</evidence>
<feature type="region of interest" description="Disordered" evidence="4">
    <location>
        <begin position="1"/>
        <end position="52"/>
    </location>
</feature>
<sequence>MAGHSDRGEGATAGWKVPGDADETGGTRPRSPEGGARPRRDTSGAGPRRDTRGIVLAPDLLARVRFRRRLPAEPLRRWVEHYWLIDWDLQEPYVSQVVPHPCVNLVFERRGPAGLAPVTGLVAEVGTGVFTTKLEGTGRVCGVQFRPGGFRPFLAPPRPLATLTGRHLPLDEAFGTGGEATSRVLGPDLEDDRVAALDAFLLSLSPAPDPAADRAMALAHRVRTDRSVLRVERLAADAGMSVRTLQRLFGTYVGVTPKWTILRYRVHETMEHATAHPGTDWARLAAELGYSDQAHLVRDFTAAVGVTPSAYARAAAQAAPAGDVERGPGDEETVPGRAPS</sequence>
<dbReference type="InterPro" id="IPR018060">
    <property type="entry name" value="HTH_AraC"/>
</dbReference>
<evidence type="ECO:0000256" key="1">
    <source>
        <dbReference type="ARBA" id="ARBA00023015"/>
    </source>
</evidence>
<dbReference type="EMBL" id="JAFFZN010000001">
    <property type="protein sequence ID" value="MBO8184270.1"/>
    <property type="molecule type" value="Genomic_DNA"/>
</dbReference>
<keyword evidence="2" id="KW-0238">DNA-binding</keyword>
<dbReference type="InterPro" id="IPR050204">
    <property type="entry name" value="AraC_XylS_family_regulators"/>
</dbReference>
<evidence type="ECO:0000259" key="5">
    <source>
        <dbReference type="PROSITE" id="PS01124"/>
    </source>
</evidence>
<dbReference type="PANTHER" id="PTHR46796:SF15">
    <property type="entry name" value="BLL1074 PROTEIN"/>
    <property type="match status" value="1"/>
</dbReference>
<comment type="caution">
    <text evidence="6">The sequence shown here is derived from an EMBL/GenBank/DDBJ whole genome shotgun (WGS) entry which is preliminary data.</text>
</comment>
<organism evidence="6 7">
    <name type="scientific">Streptomyces spirodelae</name>
    <dbReference type="NCBI Taxonomy" id="2812904"/>
    <lineage>
        <taxon>Bacteria</taxon>
        <taxon>Bacillati</taxon>
        <taxon>Actinomycetota</taxon>
        <taxon>Actinomycetes</taxon>
        <taxon>Kitasatosporales</taxon>
        <taxon>Streptomycetaceae</taxon>
        <taxon>Streptomyces</taxon>
    </lineage>
</organism>
<dbReference type="InterPro" id="IPR046532">
    <property type="entry name" value="DUF6597"/>
</dbReference>
<feature type="domain" description="HTH araC/xylS-type" evidence="5">
    <location>
        <begin position="213"/>
        <end position="314"/>
    </location>
</feature>
<feature type="compositionally biased region" description="Basic and acidic residues" evidence="4">
    <location>
        <begin position="36"/>
        <end position="52"/>
    </location>
</feature>